<sequence length="980" mass="105880">MKKNNLLQFFRSLLVSFLVASLFIGCAKDEKELDGPGQPEDETGTVDIEISHSIEEVIDLYDESDMMEIIDDVVFKGTVISSDSAGNVYKYITLQGENGYGIQVKLNKSGLYADYALGQTVFVKGKGLYLGNYGGTLQIGGVYEGSLGNIEEDVIDEYIVAGEQGTVPTATVLDIDNLPEDIEKLYNTWVSVANVQFDNSEMGNTYAEDEFSAYNRTLTTAEGNTIIVRTSQYADFANEELPEQSGTISAILTVYNGTLQLTLNTSDDVVFESDRFEEVPDAGDLETTHSIQEVLDMYDGSDLMEMTADVVFKGTVISSDSTGNVYKYITIQDNGYGIQIKLNKTSLYTDYALGQTVFIKAKGLYMGNYGGSIQMGGIYEEKFGNIEESEINNHLFAGVEGNVPSAVALDLSALPDNIEDLSNTWVTLSNVQFADSELGKKYADDEFSAYNRTLVDANGNTIVVRTSKYSDFAGETLPEKNGTIQAILTIFNGTPQLTLNAPDDIDFTNERFTTTPPIDAEGTGILTDAYNIAAAVQNVDATGVWVKGYIIGSVNGSSLASNFEAGATDNSSYSNIVIAASADEADATKGMPIQLLSGSFIRSSLNLKDNPEMAGKEVWVKGDILTYFGVPGIKSASDFSFDGATVEEEEVLPPSGTIGAGDDILGSSLTSTSIDFMTYNVLQNEEIWAAANGEASINGYNNGEVESWMISKSTVDFSSFTKPGLLVTENLNYFKGFEKVQVMVSSDYAGSGDPSQASWTVLSTETDRAQFGESLSQFVVTSGSYYIAFKYLASSNTDASSWTIKTVVAGEIEEEDDETPVDPAPAPGENLILNGGFENWTDDKPDSWTKAENVSQESTVVNEGSSAVKHTAGGTKDISQTISIQAGKTYIVSFDYNVESGDGTDGRLWSFFKNAANSSIGDIKDPNDYLENSAGNGSWNTYTAEYTAPADAVSIYFEIRTYGSAVVVYDNVSIKEKVVE</sequence>
<evidence type="ECO:0008006" key="8">
    <source>
        <dbReference type="Google" id="ProtNLM"/>
    </source>
</evidence>
<feature type="domain" description="Endonuclease YhcR N-terminal" evidence="5">
    <location>
        <begin position="530"/>
        <end position="642"/>
    </location>
</feature>
<evidence type="ECO:0000313" key="6">
    <source>
        <dbReference type="EMBL" id="NLR94575.1"/>
    </source>
</evidence>
<evidence type="ECO:0000259" key="4">
    <source>
        <dbReference type="Pfam" id="PF18942"/>
    </source>
</evidence>
<evidence type="ECO:0000256" key="2">
    <source>
        <dbReference type="SAM" id="SignalP"/>
    </source>
</evidence>
<dbReference type="InterPro" id="IPR045939">
    <property type="entry name" value="YhcR_N"/>
</dbReference>
<feature type="domain" description="CBM-cenC" evidence="3">
    <location>
        <begin position="830"/>
        <end position="959"/>
    </location>
</feature>
<keyword evidence="2" id="KW-0732">Signal</keyword>
<evidence type="ECO:0000259" key="3">
    <source>
        <dbReference type="Pfam" id="PF02018"/>
    </source>
</evidence>
<evidence type="ECO:0000259" key="5">
    <source>
        <dbReference type="Pfam" id="PF19886"/>
    </source>
</evidence>
<comment type="caution">
    <text evidence="6">The sequence shown here is derived from an EMBL/GenBank/DDBJ whole genome shotgun (WGS) entry which is preliminary data.</text>
</comment>
<evidence type="ECO:0000256" key="1">
    <source>
        <dbReference type="ARBA" id="ARBA00022801"/>
    </source>
</evidence>
<dbReference type="AlphaFoldDB" id="A0A7X8SQJ2"/>
<proteinExistence type="predicted"/>
<reference evidence="6 7" key="1">
    <citation type="submission" date="2020-04" db="EMBL/GenBank/DDBJ databases">
        <title>Flammeovirga sp. SR4, a novel species isolated from seawater.</title>
        <authorList>
            <person name="Wang X."/>
        </authorList>
    </citation>
    <scope>NUCLEOTIDE SEQUENCE [LARGE SCALE GENOMIC DNA]</scope>
    <source>
        <strain evidence="6 7">SR4</strain>
    </source>
</reference>
<gene>
    <name evidence="6" type="ORF">HGP29_25450</name>
</gene>
<dbReference type="Pfam" id="PF18942">
    <property type="entry name" value="DUF5689"/>
    <property type="match status" value="2"/>
</dbReference>
<feature type="signal peptide" evidence="2">
    <location>
        <begin position="1"/>
        <end position="27"/>
    </location>
</feature>
<accession>A0A7X8SQJ2</accession>
<dbReference type="InterPro" id="IPR043744">
    <property type="entry name" value="DUF5689"/>
</dbReference>
<name>A0A7X8SQJ2_9BACT</name>
<dbReference type="EMBL" id="JABAIL010000013">
    <property type="protein sequence ID" value="NLR94575.1"/>
    <property type="molecule type" value="Genomic_DNA"/>
</dbReference>
<dbReference type="Gene3D" id="2.60.120.260">
    <property type="entry name" value="Galactose-binding domain-like"/>
    <property type="match status" value="1"/>
</dbReference>
<dbReference type="Pfam" id="PF19886">
    <property type="entry name" value="DUF6359"/>
    <property type="match status" value="1"/>
</dbReference>
<dbReference type="Pfam" id="PF02018">
    <property type="entry name" value="CBM_4_9"/>
    <property type="match status" value="1"/>
</dbReference>
<dbReference type="InterPro" id="IPR008979">
    <property type="entry name" value="Galactose-bd-like_sf"/>
</dbReference>
<keyword evidence="7" id="KW-1185">Reference proteome</keyword>
<feature type="domain" description="DUF5689" evidence="4">
    <location>
        <begin position="287"/>
        <end position="505"/>
    </location>
</feature>
<keyword evidence="1" id="KW-0378">Hydrolase</keyword>
<dbReference type="RefSeq" id="WP_168885285.1">
    <property type="nucleotide sequence ID" value="NZ_JABAIL010000013.1"/>
</dbReference>
<feature type="chain" id="PRO_5030627952" description="DUF5689 domain-containing protein" evidence="2">
    <location>
        <begin position="28"/>
        <end position="980"/>
    </location>
</feature>
<dbReference type="InterPro" id="IPR003305">
    <property type="entry name" value="CenC_carb-bd"/>
</dbReference>
<evidence type="ECO:0000313" key="7">
    <source>
        <dbReference type="Proteomes" id="UP000585050"/>
    </source>
</evidence>
<dbReference type="PROSITE" id="PS51257">
    <property type="entry name" value="PROKAR_LIPOPROTEIN"/>
    <property type="match status" value="1"/>
</dbReference>
<feature type="domain" description="DUF5689" evidence="4">
    <location>
        <begin position="52"/>
        <end position="269"/>
    </location>
</feature>
<dbReference type="GO" id="GO:0016798">
    <property type="term" value="F:hydrolase activity, acting on glycosyl bonds"/>
    <property type="evidence" value="ECO:0007669"/>
    <property type="project" value="InterPro"/>
</dbReference>
<dbReference type="Proteomes" id="UP000585050">
    <property type="component" value="Unassembled WGS sequence"/>
</dbReference>
<dbReference type="SUPFAM" id="SSF49785">
    <property type="entry name" value="Galactose-binding domain-like"/>
    <property type="match status" value="1"/>
</dbReference>
<protein>
    <recommendedName>
        <fullName evidence="8">DUF5689 domain-containing protein</fullName>
    </recommendedName>
</protein>
<organism evidence="6 7">
    <name type="scientific">Flammeovirga agarivorans</name>
    <dbReference type="NCBI Taxonomy" id="2726742"/>
    <lineage>
        <taxon>Bacteria</taxon>
        <taxon>Pseudomonadati</taxon>
        <taxon>Bacteroidota</taxon>
        <taxon>Cytophagia</taxon>
        <taxon>Cytophagales</taxon>
        <taxon>Flammeovirgaceae</taxon>
        <taxon>Flammeovirga</taxon>
    </lineage>
</organism>